<gene>
    <name evidence="4" type="ORF">H3H36_04020</name>
</gene>
<evidence type="ECO:0000256" key="1">
    <source>
        <dbReference type="SAM" id="SignalP"/>
    </source>
</evidence>
<dbReference type="InterPro" id="IPR011935">
    <property type="entry name" value="CHP02231"/>
</dbReference>
<feature type="chain" id="PRO_5031306191" evidence="1">
    <location>
        <begin position="23"/>
        <end position="537"/>
    </location>
</feature>
<dbReference type="PANTHER" id="PTHR31005:SF8">
    <property type="entry name" value="DUF4139 DOMAIN-CONTAINING PROTEIN"/>
    <property type="match status" value="1"/>
</dbReference>
<keyword evidence="1" id="KW-0732">Signal</keyword>
<evidence type="ECO:0000259" key="2">
    <source>
        <dbReference type="Pfam" id="PF13598"/>
    </source>
</evidence>
<name>A0A7W2EEW7_9BURK</name>
<keyword evidence="5" id="KW-1185">Reference proteome</keyword>
<comment type="caution">
    <text evidence="4">The sequence shown here is derived from an EMBL/GenBank/DDBJ whole genome shotgun (WGS) entry which is preliminary data.</text>
</comment>
<dbReference type="AlphaFoldDB" id="A0A7W2EEW7"/>
<dbReference type="InterPro" id="IPR037291">
    <property type="entry name" value="DUF4139"/>
</dbReference>
<reference evidence="4 5" key="1">
    <citation type="submission" date="2020-07" db="EMBL/GenBank/DDBJ databases">
        <title>Novel species isolated from subtropical streams in China.</title>
        <authorList>
            <person name="Lu H."/>
        </authorList>
    </citation>
    <scope>NUCLEOTIDE SEQUENCE [LARGE SCALE GENOMIC DNA]</scope>
    <source>
        <strain evidence="4 5">FT3S</strain>
    </source>
</reference>
<feature type="domain" description="DUF4139" evidence="2">
    <location>
        <begin position="211"/>
        <end position="528"/>
    </location>
</feature>
<dbReference type="InterPro" id="IPR025554">
    <property type="entry name" value="DUF4140"/>
</dbReference>
<feature type="domain" description="DUF4140" evidence="3">
    <location>
        <begin position="31"/>
        <end position="120"/>
    </location>
</feature>
<dbReference type="RefSeq" id="WP_182214340.1">
    <property type="nucleotide sequence ID" value="NZ_JACEZS010000002.1"/>
</dbReference>
<dbReference type="NCBIfam" id="TIGR02231">
    <property type="entry name" value="mucoidy inhibitor MuiA family protein"/>
    <property type="match status" value="1"/>
</dbReference>
<dbReference type="Pfam" id="PF13600">
    <property type="entry name" value="DUF4140"/>
    <property type="match status" value="1"/>
</dbReference>
<proteinExistence type="predicted"/>
<accession>A0A7W2EEW7</accession>
<evidence type="ECO:0000313" key="4">
    <source>
        <dbReference type="EMBL" id="MBA5604526.1"/>
    </source>
</evidence>
<protein>
    <submittedName>
        <fullName evidence="4">DUF4139 domain-containing protein</fullName>
    </submittedName>
</protein>
<dbReference type="EMBL" id="JACEZS010000002">
    <property type="protein sequence ID" value="MBA5604526.1"/>
    <property type="molecule type" value="Genomic_DNA"/>
</dbReference>
<sequence>MTPTRIALLLTLACAATGAARADTDAPITSVTLYPGSAMVERSGAVQPGMTHLDLSGLPAGFDLRTLRVQASAGVQVGQVVTHDVGKEEAANARQAELEARILALQDSKDVLNVDAKSAALVQNYLEHLNGAAPADRTPVAADGKAMGAMLDTIRRGAHDAFSQIQRTQVQVREIDRKIAVLQGELDKVRGGGREQRSISVQLAVRQAGTVRVSYQVNGAGWKPVYRASLDAGASRVELERLASVSQKTGEDWNGVALKLSTGQPRRSPDAPDPQPRLLTYYKPVVQNRMAEPSGYAAMAAPAPAPAPVMAMATRAPAGEHYIPPVIEEQGAFDTEFSVPNRVTLPADGREVTVALSSQAVAVTQRIRVVPRQDKAAVVTAEAARPAGVWLAGNVQLFRDGGYVGATHWNPQASERLVLPFGRDELIRVAVDRASQQSGTGGLLSQHGERAVTDVYTITSFHAAPVRVLVLEASPVSTSDEIKVRSTFAPQPTITQWEQRQGVVGWDQQLAPHETLKISAGYAISYPKEGTVTGLPW</sequence>
<dbReference type="PANTHER" id="PTHR31005">
    <property type="entry name" value="DUF4139 DOMAIN-CONTAINING PROTEIN"/>
    <property type="match status" value="1"/>
</dbReference>
<dbReference type="Pfam" id="PF13598">
    <property type="entry name" value="DUF4139"/>
    <property type="match status" value="1"/>
</dbReference>
<evidence type="ECO:0000313" key="5">
    <source>
        <dbReference type="Proteomes" id="UP000566711"/>
    </source>
</evidence>
<organism evidence="4 5">
    <name type="scientific">Rugamonas fusca</name>
    <dbReference type="NCBI Taxonomy" id="2758568"/>
    <lineage>
        <taxon>Bacteria</taxon>
        <taxon>Pseudomonadati</taxon>
        <taxon>Pseudomonadota</taxon>
        <taxon>Betaproteobacteria</taxon>
        <taxon>Burkholderiales</taxon>
        <taxon>Oxalobacteraceae</taxon>
        <taxon>Telluria group</taxon>
        <taxon>Rugamonas</taxon>
    </lineage>
</organism>
<evidence type="ECO:0000259" key="3">
    <source>
        <dbReference type="Pfam" id="PF13600"/>
    </source>
</evidence>
<dbReference type="Proteomes" id="UP000566711">
    <property type="component" value="Unassembled WGS sequence"/>
</dbReference>
<feature type="signal peptide" evidence="1">
    <location>
        <begin position="1"/>
        <end position="22"/>
    </location>
</feature>